<gene>
    <name evidence="1" type="ORF">BDR25DRAFT_369545</name>
</gene>
<sequence>MASTTLLLVALGFGACFDNRLRLWWTTRSWHIVALLALAALLHVCAHEKSAGSLNMLWEDLVLVRLVWHEWTSPNRRRTLTWTQSFQYGSQTPSQRRFESSPGAAAVSGTAKAAARAGRKRVIGRRIFILTIVLYRRCRFGGL</sequence>
<organism evidence="1 2">
    <name type="scientific">Lindgomyces ingoldianus</name>
    <dbReference type="NCBI Taxonomy" id="673940"/>
    <lineage>
        <taxon>Eukaryota</taxon>
        <taxon>Fungi</taxon>
        <taxon>Dikarya</taxon>
        <taxon>Ascomycota</taxon>
        <taxon>Pezizomycotina</taxon>
        <taxon>Dothideomycetes</taxon>
        <taxon>Pleosporomycetidae</taxon>
        <taxon>Pleosporales</taxon>
        <taxon>Lindgomycetaceae</taxon>
        <taxon>Lindgomyces</taxon>
    </lineage>
</organism>
<evidence type="ECO:0000313" key="1">
    <source>
        <dbReference type="EMBL" id="KAF2470375.1"/>
    </source>
</evidence>
<accession>A0ACB6QWC3</accession>
<comment type="caution">
    <text evidence="1">The sequence shown here is derived from an EMBL/GenBank/DDBJ whole genome shotgun (WGS) entry which is preliminary data.</text>
</comment>
<proteinExistence type="predicted"/>
<evidence type="ECO:0000313" key="2">
    <source>
        <dbReference type="Proteomes" id="UP000799755"/>
    </source>
</evidence>
<dbReference type="EMBL" id="MU003508">
    <property type="protein sequence ID" value="KAF2470375.1"/>
    <property type="molecule type" value="Genomic_DNA"/>
</dbReference>
<dbReference type="Proteomes" id="UP000799755">
    <property type="component" value="Unassembled WGS sequence"/>
</dbReference>
<reference evidence="1" key="1">
    <citation type="journal article" date="2020" name="Stud. Mycol.">
        <title>101 Dothideomycetes genomes: a test case for predicting lifestyles and emergence of pathogens.</title>
        <authorList>
            <person name="Haridas S."/>
            <person name="Albert R."/>
            <person name="Binder M."/>
            <person name="Bloem J."/>
            <person name="Labutti K."/>
            <person name="Salamov A."/>
            <person name="Andreopoulos B."/>
            <person name="Baker S."/>
            <person name="Barry K."/>
            <person name="Bills G."/>
            <person name="Bluhm B."/>
            <person name="Cannon C."/>
            <person name="Castanera R."/>
            <person name="Culley D."/>
            <person name="Daum C."/>
            <person name="Ezra D."/>
            <person name="Gonzalez J."/>
            <person name="Henrissat B."/>
            <person name="Kuo A."/>
            <person name="Liang C."/>
            <person name="Lipzen A."/>
            <person name="Lutzoni F."/>
            <person name="Magnuson J."/>
            <person name="Mondo S."/>
            <person name="Nolan M."/>
            <person name="Ohm R."/>
            <person name="Pangilinan J."/>
            <person name="Park H.-J."/>
            <person name="Ramirez L."/>
            <person name="Alfaro M."/>
            <person name="Sun H."/>
            <person name="Tritt A."/>
            <person name="Yoshinaga Y."/>
            <person name="Zwiers L.-H."/>
            <person name="Turgeon B."/>
            <person name="Goodwin S."/>
            <person name="Spatafora J."/>
            <person name="Crous P."/>
            <person name="Grigoriev I."/>
        </authorList>
    </citation>
    <scope>NUCLEOTIDE SEQUENCE</scope>
    <source>
        <strain evidence="1">ATCC 200398</strain>
    </source>
</reference>
<keyword evidence="2" id="KW-1185">Reference proteome</keyword>
<protein>
    <submittedName>
        <fullName evidence="1">Uncharacterized protein</fullName>
    </submittedName>
</protein>
<name>A0ACB6QWC3_9PLEO</name>